<dbReference type="GO" id="GO:0016324">
    <property type="term" value="C:apical plasma membrane"/>
    <property type="evidence" value="ECO:0007669"/>
    <property type="project" value="UniProtKB-SubCell"/>
</dbReference>
<dbReference type="PROSITE" id="PS00010">
    <property type="entry name" value="ASX_HYDROXYL"/>
    <property type="match status" value="2"/>
</dbReference>
<dbReference type="AlphaFoldDB" id="A0A6I8RUL0"/>
<reference evidence="26" key="2">
    <citation type="submission" date="2020-05" db="UniProtKB">
        <authorList>
            <consortium name="Ensembl"/>
        </authorList>
    </citation>
    <scope>IDENTIFICATION</scope>
</reference>
<evidence type="ECO:0000256" key="6">
    <source>
        <dbReference type="ARBA" id="ARBA00022475"/>
    </source>
</evidence>
<dbReference type="PROSITE" id="PS50026">
    <property type="entry name" value="EGF_3"/>
    <property type="match status" value="2"/>
</dbReference>
<dbReference type="PROSITE" id="PS01187">
    <property type="entry name" value="EGF_CA"/>
    <property type="match status" value="1"/>
</dbReference>
<dbReference type="InterPro" id="IPR017977">
    <property type="entry name" value="ZP_dom_CS"/>
</dbReference>
<keyword evidence="15" id="KW-1015">Disulfide bond</keyword>
<dbReference type="PANTHER" id="PTHR14002">
    <property type="entry name" value="ENDOGLIN/TGF-BETA RECEPTOR TYPE III"/>
    <property type="match status" value="1"/>
</dbReference>
<feature type="signal peptide" evidence="23">
    <location>
        <begin position="1"/>
        <end position="21"/>
    </location>
</feature>
<dbReference type="Ensembl" id="ENSXETT00000119940">
    <property type="protein sequence ID" value="ENSXETP00000116510"/>
    <property type="gene ID" value="ENSXETG00000040015"/>
</dbReference>
<dbReference type="SUPFAM" id="SSF53300">
    <property type="entry name" value="vWA-like"/>
    <property type="match status" value="1"/>
</dbReference>
<dbReference type="FunFam" id="2.10.25.10:FF:000038">
    <property type="entry name" value="Fibrillin 2"/>
    <property type="match status" value="2"/>
</dbReference>
<comment type="subunit">
    <text evidence="20">Homodimer that then polymerizes into long filaments. The filaments can additionally assemble laterally to form a sheet. The filaments consist of a zigzag-shaped backbone with laterally protruding arms which interact with bacterial adhesin fimH. Two fimH molecules can bind to a single UMOD monomer.</text>
</comment>
<dbReference type="Ensembl" id="ENSXETT00000113859">
    <property type="protein sequence ID" value="ENSXETP00000107202"/>
    <property type="gene ID" value="ENSXETG00000040015"/>
</dbReference>
<dbReference type="InterPro" id="IPR049883">
    <property type="entry name" value="NOTCH1_EGF-like"/>
</dbReference>
<dbReference type="PANTHER" id="PTHR14002:SF57">
    <property type="entry name" value="UROMODULIN"/>
    <property type="match status" value="1"/>
</dbReference>
<dbReference type="GO" id="GO:0005509">
    <property type="term" value="F:calcium ion binding"/>
    <property type="evidence" value="ECO:0007669"/>
    <property type="project" value="InterPro"/>
</dbReference>
<dbReference type="Ensembl" id="ENSXETT00000111105">
    <property type="protein sequence ID" value="ENSXETP00000110858"/>
    <property type="gene ID" value="ENSXETG00000040015"/>
</dbReference>
<evidence type="ECO:0000256" key="18">
    <source>
        <dbReference type="ARBA" id="ARBA00023288"/>
    </source>
</evidence>
<dbReference type="Ensembl" id="ENSXETT00000111239">
    <property type="protein sequence ID" value="ENSXETP00000108159"/>
    <property type="gene ID" value="ENSXETG00000040015"/>
</dbReference>
<evidence type="ECO:0000256" key="4">
    <source>
        <dbReference type="ARBA" id="ARBA00004613"/>
    </source>
</evidence>
<keyword evidence="14" id="KW-0472">Membrane</keyword>
<name>A0A6I8RUL0_XENTR</name>
<dbReference type="GeneTree" id="ENSGT00940000156038"/>
<dbReference type="InterPro" id="IPR024731">
    <property type="entry name" value="NELL2-like_EGF"/>
</dbReference>
<evidence type="ECO:0000256" key="22">
    <source>
        <dbReference type="SAM" id="MobiDB-lite"/>
    </source>
</evidence>
<protein>
    <recommendedName>
        <fullName evidence="5">Uromodulin</fullName>
    </recommendedName>
</protein>
<keyword evidence="6" id="KW-1003">Cell membrane</keyword>
<feature type="region of interest" description="Disordered" evidence="22">
    <location>
        <begin position="901"/>
        <end position="920"/>
    </location>
</feature>
<keyword evidence="12" id="KW-0677">Repeat</keyword>
<dbReference type="Pfam" id="PF00100">
    <property type="entry name" value="Zona_pellucida"/>
    <property type="match status" value="1"/>
</dbReference>
<feature type="domain" description="EGF-like" evidence="24">
    <location>
        <begin position="394"/>
        <end position="433"/>
    </location>
</feature>
<evidence type="ECO:0000256" key="15">
    <source>
        <dbReference type="ARBA" id="ARBA00023157"/>
    </source>
</evidence>
<dbReference type="SMART" id="SM00179">
    <property type="entry name" value="EGF_CA"/>
    <property type="match status" value="2"/>
</dbReference>
<dbReference type="InterPro" id="IPR055355">
    <property type="entry name" value="ZP-C"/>
</dbReference>
<dbReference type="Pfam" id="PF07645">
    <property type="entry name" value="EGF_CA"/>
    <property type="match status" value="2"/>
</dbReference>
<evidence type="ECO:0000256" key="23">
    <source>
        <dbReference type="SAM" id="SignalP"/>
    </source>
</evidence>
<comment type="function">
    <text evidence="19">Functions in biogenesis and organization of the apical membrane of epithelial cells of the thick ascending limb of Henle's loop (TALH), where it promotes formation of complex filamentous gel-like structure that may play a role in the water barrier permeability. May serve as a receptor for binding and endocytosis of cytokines (IL-1, IL-2) and TNF. Facilitates neutrophil migration across renal epithelia.</text>
</comment>
<dbReference type="PROSITE" id="PS51034">
    <property type="entry name" value="ZP_2"/>
    <property type="match status" value="1"/>
</dbReference>
<reference evidence="26" key="1">
    <citation type="journal article" date="2010" name="Science">
        <title>The genome of the Western clawed frog Xenopus tropicalis.</title>
        <authorList>
            <person name="Hellsten U."/>
            <person name="Harland R.M."/>
            <person name="Gilchrist M.J."/>
            <person name="Hendrix D."/>
            <person name="Jurka J."/>
            <person name="Kapitonov V."/>
            <person name="Ovcharenko I."/>
            <person name="Putnam N.H."/>
            <person name="Shu S."/>
            <person name="Taher L."/>
            <person name="Blitz I.L."/>
            <person name="Blumberg B."/>
            <person name="Dichmann D.S."/>
            <person name="Dubchak I."/>
            <person name="Amaya E."/>
            <person name="Detter J.C."/>
            <person name="Fletcher R."/>
            <person name="Gerhard D.S."/>
            <person name="Goodstein D."/>
            <person name="Graves T."/>
            <person name="Grigoriev I.V."/>
            <person name="Grimwood J."/>
            <person name="Kawashima T."/>
            <person name="Lindquist E."/>
            <person name="Lucas S.M."/>
            <person name="Mead P.E."/>
            <person name="Mitros T."/>
            <person name="Ogino H."/>
            <person name="Ohta Y."/>
            <person name="Poliakov A.V."/>
            <person name="Pollet N."/>
            <person name="Robert J."/>
            <person name="Salamov A."/>
            <person name="Sater A.K."/>
            <person name="Schmutz J."/>
            <person name="Terry A."/>
            <person name="Vize P.D."/>
            <person name="Warren W.C."/>
            <person name="Wells D."/>
            <person name="Wills A."/>
            <person name="Wilson R.K."/>
            <person name="Zimmerman L.B."/>
            <person name="Zorn A.M."/>
            <person name="Grainger R."/>
            <person name="Grammer T."/>
            <person name="Khokha M.K."/>
            <person name="Richardson P.M."/>
            <person name="Rokhsar D.S."/>
        </authorList>
    </citation>
    <scope>NUCLEOTIDE SEQUENCE [LARGE SCALE GENOMIC DNA]</scope>
    <source>
        <strain evidence="26">Nigerian</strain>
    </source>
</reference>
<evidence type="ECO:0000256" key="3">
    <source>
        <dbReference type="ARBA" id="ARBA00004539"/>
    </source>
</evidence>
<dbReference type="CDD" id="cd00054">
    <property type="entry name" value="EGF_CA"/>
    <property type="match status" value="2"/>
</dbReference>
<dbReference type="FunFam" id="2.60.40.4100:FF:000001">
    <property type="entry name" value="alpha-tectorin isoform X1"/>
    <property type="match status" value="1"/>
</dbReference>
<keyword evidence="16" id="KW-0325">Glycoprotein</keyword>
<dbReference type="Gene3D" id="2.60.40.4100">
    <property type="entry name" value="Zona pellucida, ZP-C domain"/>
    <property type="match status" value="1"/>
</dbReference>
<proteinExistence type="predicted"/>
<evidence type="ECO:0000256" key="17">
    <source>
        <dbReference type="ARBA" id="ARBA00023273"/>
    </source>
</evidence>
<feature type="compositionally biased region" description="Low complexity" evidence="22">
    <location>
        <begin position="901"/>
        <end position="916"/>
    </location>
</feature>
<keyword evidence="10" id="KW-0336">GPI-anchor</keyword>
<evidence type="ECO:0000256" key="8">
    <source>
        <dbReference type="ARBA" id="ARBA00022536"/>
    </source>
</evidence>
<dbReference type="InterPro" id="IPR036465">
    <property type="entry name" value="vWFA_dom_sf"/>
</dbReference>
<dbReference type="InterPro" id="IPR057774">
    <property type="entry name" value="D8C_UMOD/GP2/OIT3-like"/>
</dbReference>
<dbReference type="PROSITE" id="PS01186">
    <property type="entry name" value="EGF_2"/>
    <property type="match status" value="2"/>
</dbReference>
<dbReference type="SUPFAM" id="SSF57184">
    <property type="entry name" value="Growth factor receptor domain"/>
    <property type="match status" value="1"/>
</dbReference>
<dbReference type="SMART" id="SM00181">
    <property type="entry name" value="EGF"/>
    <property type="match status" value="4"/>
</dbReference>
<evidence type="ECO:0000256" key="2">
    <source>
        <dbReference type="ARBA" id="ARBA00004309"/>
    </source>
</evidence>
<evidence type="ECO:0000256" key="5">
    <source>
        <dbReference type="ARBA" id="ARBA00015737"/>
    </source>
</evidence>
<evidence type="ECO:0000256" key="10">
    <source>
        <dbReference type="ARBA" id="ARBA00022622"/>
    </source>
</evidence>
<keyword evidence="9" id="KW-0399">Innate immunity</keyword>
<evidence type="ECO:0000259" key="25">
    <source>
        <dbReference type="PROSITE" id="PS51034"/>
    </source>
</evidence>
<dbReference type="FunCoup" id="A0A6I8RUL0">
    <property type="interactions" value="11"/>
</dbReference>
<evidence type="ECO:0000256" key="21">
    <source>
        <dbReference type="PROSITE-ProRule" id="PRU00076"/>
    </source>
</evidence>
<keyword evidence="13" id="KW-0391">Immunity</keyword>
<feature type="domain" description="ZP" evidence="25">
    <location>
        <begin position="626"/>
        <end position="879"/>
    </location>
</feature>
<evidence type="ECO:0000259" key="24">
    <source>
        <dbReference type="PROSITE" id="PS50026"/>
    </source>
</evidence>
<evidence type="ECO:0000256" key="11">
    <source>
        <dbReference type="ARBA" id="ARBA00022729"/>
    </source>
</evidence>
<dbReference type="Pfam" id="PF23283">
    <property type="entry name" value="D8C_UMOD"/>
    <property type="match status" value="1"/>
</dbReference>
<feature type="chain" id="PRO_5033543824" description="Uromodulin" evidence="23">
    <location>
        <begin position="22"/>
        <end position="943"/>
    </location>
</feature>
<feature type="domain" description="EGF-like" evidence="24">
    <location>
        <begin position="351"/>
        <end position="393"/>
    </location>
</feature>
<dbReference type="Ensembl" id="ENSXETT00000067902">
    <property type="protein sequence ID" value="ENSXETP00000088546"/>
    <property type="gene ID" value="ENSXETG00000040015"/>
</dbReference>
<evidence type="ECO:0000313" key="26">
    <source>
        <dbReference type="Ensembl" id="ENSXETP00000088546"/>
    </source>
</evidence>
<dbReference type="GO" id="GO:0098552">
    <property type="term" value="C:side of membrane"/>
    <property type="evidence" value="ECO:0007669"/>
    <property type="project" value="UniProtKB-KW"/>
</dbReference>
<keyword evidence="18" id="KW-0449">Lipoprotein</keyword>
<dbReference type="InterPro" id="IPR000742">
    <property type="entry name" value="EGF"/>
</dbReference>
<dbReference type="GO" id="GO:0016323">
    <property type="term" value="C:basolateral plasma membrane"/>
    <property type="evidence" value="ECO:0007669"/>
    <property type="project" value="UniProtKB-SubCell"/>
</dbReference>
<dbReference type="Ensembl" id="ENSXETT00000110770">
    <property type="protein sequence ID" value="ENSXETP00000111954"/>
    <property type="gene ID" value="ENSXETG00000040015"/>
</dbReference>
<dbReference type="InterPro" id="IPR042235">
    <property type="entry name" value="ZP-C_dom"/>
</dbReference>
<accession>A0A6I8RUL0</accession>
<evidence type="ECO:0000256" key="20">
    <source>
        <dbReference type="ARBA" id="ARBA00046503"/>
    </source>
</evidence>
<comment type="caution">
    <text evidence="21">Lacks conserved residue(s) required for the propagation of feature annotation.</text>
</comment>
<evidence type="ECO:0000256" key="14">
    <source>
        <dbReference type="ARBA" id="ARBA00023136"/>
    </source>
</evidence>
<evidence type="ECO:0000256" key="13">
    <source>
        <dbReference type="ARBA" id="ARBA00022859"/>
    </source>
</evidence>
<dbReference type="Gene3D" id="2.10.25.10">
    <property type="entry name" value="Laminin"/>
    <property type="match status" value="3"/>
</dbReference>
<keyword evidence="17" id="KW-0966">Cell projection</keyword>
<dbReference type="InterPro" id="IPR018097">
    <property type="entry name" value="EGF_Ca-bd_CS"/>
</dbReference>
<dbReference type="Ensembl" id="ENSXETT00000123325">
    <property type="protein sequence ID" value="ENSXETP00000102319"/>
    <property type="gene ID" value="ENSXETG00000040015"/>
</dbReference>
<dbReference type="InterPro" id="IPR001881">
    <property type="entry name" value="EGF-like_Ca-bd_dom"/>
</dbReference>
<keyword evidence="7" id="KW-0964">Secreted</keyword>
<dbReference type="InterPro" id="IPR000152">
    <property type="entry name" value="EGF-type_Asp/Asn_hydroxyl_site"/>
</dbReference>
<dbReference type="GO" id="GO:0005576">
    <property type="term" value="C:extracellular region"/>
    <property type="evidence" value="ECO:0007669"/>
    <property type="project" value="UniProtKB-SubCell"/>
</dbReference>
<dbReference type="InterPro" id="IPR056861">
    <property type="entry name" value="HMCN1-like_VWA"/>
</dbReference>
<dbReference type="GO" id="GO:0045087">
    <property type="term" value="P:innate immune response"/>
    <property type="evidence" value="ECO:0007669"/>
    <property type="project" value="UniProtKB-KW"/>
</dbReference>
<dbReference type="Pfam" id="PF25106">
    <property type="entry name" value="VWA_4"/>
    <property type="match status" value="1"/>
</dbReference>
<dbReference type="InParanoid" id="A0A6I8RUL0"/>
<dbReference type="GO" id="GO:0060170">
    <property type="term" value="C:ciliary membrane"/>
    <property type="evidence" value="ECO:0007669"/>
    <property type="project" value="UniProtKB-SubCell"/>
</dbReference>
<sequence>MAIHVFLTLLICFLTAERSHASLTSPPIVTSSLTYVVDTTGSMYYDMQQLKVVNGWILDRTIAQFPCGDRQYTLVEFNDPSFGQVKMTKSIDEFKSFISNLYAYDGGDCPEFAMNGLKVALENSPDRSIILVLTDASAKDYDDISLLNSIRSLITTKQSQVLFLTTGHCWDVNEPSFLIYREMASLSYGHHFQIDISDLGKVFNYLDYTLSIPINNVVKVFYKYYNVLTHCDDFTVTADFKTLLVIIDGQITSITISGPGSTDPTPKTIVSEIWGSLYEINIPAKGTWNICVVSNSPHALQVEGLTATNDCTPVPDTCEDCHSNAICDTFPGVIKCTCKDGFIGNGLLCEDIDECEYPWLNNCTSVEYCVNTIGSYKCLCPPGYTKGTGNTCVDIDECSSPDLNKCHPLAICINTVGSYICQCPPGVPGNGFDCGPYPDPCATDVCGHGMECTTDGSTYSCSDPCVSHTVLDEPWRSTSRNLYVSSRCDNDKEGWYRFIGTGGVRIPERCIQTNSCGTGAPMWLNGPHPASTDGIVNRTACAHWAGDCCQWSSTIQIKACPGRYYVYKLNRTPACDLAYCTDSRSVNCNCSCTDDEVCRHEPGFHGCYCKDNRTINSFLDLLPTVECGVKSMKTTFRKCELRALEVDVVRNLKLINDKCFTVLNDYITNTYSVLSTLQAGTCGMTLTTNKTHAFYTISFEFHIELGLIIRDKLITTATCIYPLDMRLSLETAVKPIISTTIIDVSGTGELKAHMAVFNSSDYLYPYQGSEIELYTHTVIYIGVFLEGPDPSQYAMVLKDCYATPSNDPNDPIKYYIIQNRCPNRYDGTVEVQANGVDIAAKFSFEVFAFVGDYDRVYMHCDIYACIKSLDTCEPKCKTRAMDETTEDTARITIGPFVRQAPTTKPKATEKAPTTEPSSAACGTHSSWTVLLMLTSVVMFFGKP</sequence>
<dbReference type="Pfam" id="PF12947">
    <property type="entry name" value="EGF_3"/>
    <property type="match status" value="1"/>
</dbReference>
<dbReference type="InterPro" id="IPR009030">
    <property type="entry name" value="Growth_fac_rcpt_cys_sf"/>
</dbReference>
<evidence type="ECO:0000256" key="1">
    <source>
        <dbReference type="ARBA" id="ARBA00004303"/>
    </source>
</evidence>
<evidence type="ECO:0000256" key="9">
    <source>
        <dbReference type="ARBA" id="ARBA00022588"/>
    </source>
</evidence>
<evidence type="ECO:0000256" key="19">
    <source>
        <dbReference type="ARBA" id="ARBA00045741"/>
    </source>
</evidence>
<dbReference type="InterPro" id="IPR001507">
    <property type="entry name" value="ZP_dom"/>
</dbReference>
<dbReference type="Ensembl" id="ENSXETT00000112390">
    <property type="protein sequence ID" value="ENSXETP00000111624"/>
    <property type="gene ID" value="ENSXETG00000040015"/>
</dbReference>
<keyword evidence="8 21" id="KW-0245">EGF-like domain</keyword>
<dbReference type="SMART" id="SM00241">
    <property type="entry name" value="ZP"/>
    <property type="match status" value="1"/>
</dbReference>
<evidence type="ECO:0000256" key="7">
    <source>
        <dbReference type="ARBA" id="ARBA00022525"/>
    </source>
</evidence>
<evidence type="ECO:0000256" key="12">
    <source>
        <dbReference type="ARBA" id="ARBA00022737"/>
    </source>
</evidence>
<evidence type="ECO:0000256" key="16">
    <source>
        <dbReference type="ARBA" id="ARBA00023180"/>
    </source>
</evidence>
<organism evidence="26">
    <name type="scientific">Xenopus tropicalis</name>
    <name type="common">Western clawed frog</name>
    <name type="synonym">Silurana tropicalis</name>
    <dbReference type="NCBI Taxonomy" id="8364"/>
    <lineage>
        <taxon>Eukaryota</taxon>
        <taxon>Metazoa</taxon>
        <taxon>Chordata</taxon>
        <taxon>Craniata</taxon>
        <taxon>Vertebrata</taxon>
        <taxon>Euteleostomi</taxon>
        <taxon>Amphibia</taxon>
        <taxon>Batrachia</taxon>
        <taxon>Anura</taxon>
        <taxon>Pipoidea</taxon>
        <taxon>Pipidae</taxon>
        <taxon>Xenopodinae</taxon>
        <taxon>Xenopus</taxon>
        <taxon>Silurana</taxon>
    </lineage>
</organism>
<keyword evidence="11 23" id="KW-0732">Signal</keyword>
<comment type="subcellular location">
    <subcellularLocation>
        <location evidence="1">Apical cell membrane</location>
        <topology evidence="1">Lipid-anchor</topology>
        <topology evidence="1">GPI-anchor</topology>
    </subcellularLocation>
    <subcellularLocation>
        <location evidence="3">Basolateral cell membrane</location>
        <topology evidence="3">Lipid-anchor</topology>
        <topology evidence="3">GPI-anchor</topology>
    </subcellularLocation>
    <subcellularLocation>
        <location evidence="2">Cell projection</location>
        <location evidence="2">Cilium membrane</location>
    </subcellularLocation>
    <subcellularLocation>
        <location evidence="4">Secreted</location>
    </subcellularLocation>
</comment>
<dbReference type="Gene3D" id="3.40.50.410">
    <property type="entry name" value="von Willebrand factor, type A domain"/>
    <property type="match status" value="1"/>
</dbReference>
<dbReference type="PROSITE" id="PS00682">
    <property type="entry name" value="ZP_1"/>
    <property type="match status" value="1"/>
</dbReference>